<evidence type="ECO:0000256" key="2">
    <source>
        <dbReference type="ARBA" id="ARBA00022630"/>
    </source>
</evidence>
<gene>
    <name evidence="7" type="ORF">SAMN05421829_101342</name>
</gene>
<evidence type="ECO:0000256" key="3">
    <source>
        <dbReference type="ARBA" id="ARBA00022827"/>
    </source>
</evidence>
<accession>A0A1N6NKM0</accession>
<keyword evidence="3" id="KW-0274">FAD</keyword>
<evidence type="ECO:0000256" key="4">
    <source>
        <dbReference type="ARBA" id="ARBA00023002"/>
    </source>
</evidence>
<dbReference type="InterPro" id="IPR016156">
    <property type="entry name" value="FAD/NAD-linked_Rdtase_dimer_sf"/>
</dbReference>
<sequence length="413" mass="43938">MIKSIVIVGAGLAGTTAARALRARGYAGRIHLIGNESQLPYDRPSLSKGVLGGAQEIPPLLMEAAWFESEGIELHLGDPVFAINAKERLVTLHSGLSLDFDRLLFATGMRPRKLSIPGGNLEGVFSLRNFADCAALRQAFTAAKSLVIIGGGLIGCEVATSARKAGLEVTILECADELLTRVLGRQIGAWCREQLEAMGVRIELNAHISHLSGERSVRSLVFADGREVEAELVLVSIGGDPEDTLLNAAGVACNQGVVVDACGQTSSPDIYAAGDVAVWPLRHGGRRALETYINSQQQAEAAVAAMLGEYNPVPQVATSWTEIAGHRIQMIGDMQGPGEYVQRGEFEPNQQTVLFRVLDGKALAAVAINSTKDFGGVSRLVMSEIEIVPDHLADTDISIRELLKGNAARTVTA</sequence>
<feature type="domain" description="Reductase C-terminal" evidence="6">
    <location>
        <begin position="320"/>
        <end position="403"/>
    </location>
</feature>
<dbReference type="OrthoDB" id="9769238at2"/>
<dbReference type="InterPro" id="IPR023753">
    <property type="entry name" value="FAD/NAD-binding_dom"/>
</dbReference>
<dbReference type="Gene3D" id="3.50.50.60">
    <property type="entry name" value="FAD/NAD(P)-binding domain"/>
    <property type="match status" value="2"/>
</dbReference>
<keyword evidence="8" id="KW-1185">Reference proteome</keyword>
<dbReference type="PANTHER" id="PTHR43557">
    <property type="entry name" value="APOPTOSIS-INDUCING FACTOR 1"/>
    <property type="match status" value="1"/>
</dbReference>
<keyword evidence="2" id="KW-0285">Flavoprotein</keyword>
<evidence type="ECO:0000313" key="8">
    <source>
        <dbReference type="Proteomes" id="UP000186819"/>
    </source>
</evidence>
<feature type="domain" description="FAD/NAD(P)-binding" evidence="5">
    <location>
        <begin position="4"/>
        <end position="299"/>
    </location>
</feature>
<name>A0A1N6NKM0_9RHOO</name>
<dbReference type="SUPFAM" id="SSF51905">
    <property type="entry name" value="FAD/NAD(P)-binding domain"/>
    <property type="match status" value="1"/>
</dbReference>
<dbReference type="Gene3D" id="3.30.390.30">
    <property type="match status" value="1"/>
</dbReference>
<evidence type="ECO:0000256" key="1">
    <source>
        <dbReference type="ARBA" id="ARBA00001974"/>
    </source>
</evidence>
<comment type="cofactor">
    <cofactor evidence="1">
        <name>FAD</name>
        <dbReference type="ChEBI" id="CHEBI:57692"/>
    </cofactor>
</comment>
<dbReference type="STRING" id="34027.SAMN05421829_101342"/>
<dbReference type="GO" id="GO:0005737">
    <property type="term" value="C:cytoplasm"/>
    <property type="evidence" value="ECO:0007669"/>
    <property type="project" value="TreeGrafter"/>
</dbReference>
<dbReference type="EMBL" id="FTMD01000001">
    <property type="protein sequence ID" value="SIP92537.1"/>
    <property type="molecule type" value="Genomic_DNA"/>
</dbReference>
<dbReference type="GO" id="GO:0051213">
    <property type="term" value="F:dioxygenase activity"/>
    <property type="evidence" value="ECO:0007669"/>
    <property type="project" value="UniProtKB-KW"/>
</dbReference>
<dbReference type="GO" id="GO:0016651">
    <property type="term" value="F:oxidoreductase activity, acting on NAD(P)H"/>
    <property type="evidence" value="ECO:0007669"/>
    <property type="project" value="TreeGrafter"/>
</dbReference>
<dbReference type="InterPro" id="IPR036188">
    <property type="entry name" value="FAD/NAD-bd_sf"/>
</dbReference>
<dbReference type="InterPro" id="IPR050446">
    <property type="entry name" value="FAD-oxidoreductase/Apoptosis"/>
</dbReference>
<dbReference type="Pfam" id="PF07992">
    <property type="entry name" value="Pyr_redox_2"/>
    <property type="match status" value="1"/>
</dbReference>
<keyword evidence="4" id="KW-0560">Oxidoreductase</keyword>
<dbReference type="SUPFAM" id="SSF55424">
    <property type="entry name" value="FAD/NAD-linked reductases, dimerisation (C-terminal) domain"/>
    <property type="match status" value="1"/>
</dbReference>
<reference evidence="8" key="1">
    <citation type="submission" date="2017-01" db="EMBL/GenBank/DDBJ databases">
        <authorList>
            <person name="Varghese N."/>
            <person name="Submissions S."/>
        </authorList>
    </citation>
    <scope>NUCLEOTIDE SEQUENCE [LARGE SCALE GENOMIC DNA]</scope>
    <source>
        <strain evidence="8">ATCC 51758</strain>
    </source>
</reference>
<evidence type="ECO:0000259" key="5">
    <source>
        <dbReference type="Pfam" id="PF07992"/>
    </source>
</evidence>
<dbReference type="InterPro" id="IPR028202">
    <property type="entry name" value="Reductase_C"/>
</dbReference>
<dbReference type="PRINTS" id="PR00368">
    <property type="entry name" value="FADPNR"/>
</dbReference>
<dbReference type="Pfam" id="PF14759">
    <property type="entry name" value="Reductase_C"/>
    <property type="match status" value="1"/>
</dbReference>
<dbReference type="PRINTS" id="PR00411">
    <property type="entry name" value="PNDRDTASEI"/>
</dbReference>
<proteinExistence type="predicted"/>
<dbReference type="PANTHER" id="PTHR43557:SF2">
    <property type="entry name" value="RIESKE DOMAIN-CONTAINING PROTEIN-RELATED"/>
    <property type="match status" value="1"/>
</dbReference>
<dbReference type="RefSeq" id="WP_076600359.1">
    <property type="nucleotide sequence ID" value="NZ_FTMD01000001.1"/>
</dbReference>
<dbReference type="AlphaFoldDB" id="A0A1N6NKM0"/>
<evidence type="ECO:0000313" key="7">
    <source>
        <dbReference type="EMBL" id="SIP92537.1"/>
    </source>
</evidence>
<organism evidence="7 8">
    <name type="scientific">Aromatoleum tolulyticum</name>
    <dbReference type="NCBI Taxonomy" id="34027"/>
    <lineage>
        <taxon>Bacteria</taxon>
        <taxon>Pseudomonadati</taxon>
        <taxon>Pseudomonadota</taxon>
        <taxon>Betaproteobacteria</taxon>
        <taxon>Rhodocyclales</taxon>
        <taxon>Rhodocyclaceae</taxon>
        <taxon>Aromatoleum</taxon>
    </lineage>
</organism>
<evidence type="ECO:0000259" key="6">
    <source>
        <dbReference type="Pfam" id="PF14759"/>
    </source>
</evidence>
<protein>
    <submittedName>
        <fullName evidence="7">Biphenyl 2,3-dioxygenase ferredoxin reductase subunit</fullName>
    </submittedName>
</protein>
<dbReference type="Proteomes" id="UP000186819">
    <property type="component" value="Unassembled WGS sequence"/>
</dbReference>
<keyword evidence="7" id="KW-0223">Dioxygenase</keyword>